<reference evidence="3" key="1">
    <citation type="journal article" date="2015" name="Insect Biochem. Mol. Biol.">
        <title>An insight into the sialome of the horse fly, Tabanus bromius.</title>
        <authorList>
            <person name="Ribeiro J.M."/>
            <person name="Kazimirova M."/>
            <person name="Takac P."/>
            <person name="Andersen J.F."/>
            <person name="Francischetti I.M."/>
        </authorList>
    </citation>
    <scope>NUCLEOTIDE SEQUENCE</scope>
</reference>
<dbReference type="PANTHER" id="PTHR11736">
    <property type="entry name" value="MELANOMA-ASSOCIATED ANTIGEN MAGE ANTIGEN"/>
    <property type="match status" value="1"/>
</dbReference>
<dbReference type="EMBL" id="GDAI01001970">
    <property type="protein sequence ID" value="JAI15633.1"/>
    <property type="molecule type" value="mRNA"/>
</dbReference>
<dbReference type="PANTHER" id="PTHR11736:SF14">
    <property type="entry name" value="NSE3 HOMOLOG, SMC5-SMC6 COMPLEX COMPONENT"/>
    <property type="match status" value="1"/>
</dbReference>
<accession>A0A0K8TNC7</accession>
<dbReference type="PROSITE" id="PS50838">
    <property type="entry name" value="MAGE"/>
    <property type="match status" value="1"/>
</dbReference>
<dbReference type="InterPro" id="IPR002190">
    <property type="entry name" value="MHD_dom"/>
</dbReference>
<dbReference type="FunFam" id="1.10.10.1210:FF:000001">
    <property type="entry name" value="melanoma-associated antigen D1"/>
    <property type="match status" value="1"/>
</dbReference>
<proteinExistence type="evidence at transcript level"/>
<name>A0A0K8TNC7_TABBR</name>
<dbReference type="GO" id="GO:0005634">
    <property type="term" value="C:nucleus"/>
    <property type="evidence" value="ECO:0007669"/>
    <property type="project" value="TreeGrafter"/>
</dbReference>
<protein>
    <submittedName>
        <fullName evidence="3">Putative mage family</fullName>
    </submittedName>
</protein>
<feature type="domain" description="MAGE" evidence="2">
    <location>
        <begin position="1"/>
        <end position="195"/>
    </location>
</feature>
<dbReference type="Gene3D" id="1.10.10.1210">
    <property type="entry name" value="MAGE homology domain, winged helix WH2 motif"/>
    <property type="match status" value="1"/>
</dbReference>
<sequence>KRDLVKYFLNNSVSKLPIKRSDITTNVFGKSKGPHKEIYKAAKESLSQVYGIKVLEIPGSKNFICVSTAPTNSYIECPENQRSELALLFIILSYIFMEGGTVKEDVLFRFLKKFGIEADKCHDYFGDVKKLVLEVFPKQLYLSRVKDISIDSEETFDISWGYRSNVEFPKRCILEEVARLLDKKPEDFVGQHEEALEESEDDDNEGISVEG</sequence>
<evidence type="ECO:0000313" key="3">
    <source>
        <dbReference type="EMBL" id="JAI15633.1"/>
    </source>
</evidence>
<dbReference type="SMART" id="SM01373">
    <property type="entry name" value="MAGE"/>
    <property type="match status" value="1"/>
</dbReference>
<feature type="region of interest" description="Disordered" evidence="1">
    <location>
        <begin position="191"/>
        <end position="211"/>
    </location>
</feature>
<feature type="non-terminal residue" evidence="3">
    <location>
        <position position="1"/>
    </location>
</feature>
<dbReference type="Pfam" id="PF01454">
    <property type="entry name" value="MAGE"/>
    <property type="match status" value="1"/>
</dbReference>
<dbReference type="InterPro" id="IPR041899">
    <property type="entry name" value="MAGE_WH2"/>
</dbReference>
<dbReference type="AlphaFoldDB" id="A0A0K8TNC7"/>
<dbReference type="Gene3D" id="1.10.10.1200">
    <property type="entry name" value="MAGE homology domain, winged helix WH1 motif"/>
    <property type="match status" value="1"/>
</dbReference>
<evidence type="ECO:0000259" key="2">
    <source>
        <dbReference type="PROSITE" id="PS50838"/>
    </source>
</evidence>
<organism evidence="3">
    <name type="scientific">Tabanus bromius</name>
    <name type="common">Band-eyed brown horse fly</name>
    <dbReference type="NCBI Taxonomy" id="304241"/>
    <lineage>
        <taxon>Eukaryota</taxon>
        <taxon>Metazoa</taxon>
        <taxon>Ecdysozoa</taxon>
        <taxon>Arthropoda</taxon>
        <taxon>Hexapoda</taxon>
        <taxon>Insecta</taxon>
        <taxon>Pterygota</taxon>
        <taxon>Neoptera</taxon>
        <taxon>Endopterygota</taxon>
        <taxon>Diptera</taxon>
        <taxon>Brachycera</taxon>
        <taxon>Tabanomorpha</taxon>
        <taxon>Tabanoidea</taxon>
        <taxon>Tabanidae</taxon>
        <taxon>Tabanus</taxon>
    </lineage>
</organism>
<feature type="compositionally biased region" description="Acidic residues" evidence="1">
    <location>
        <begin position="195"/>
        <end position="205"/>
    </location>
</feature>
<evidence type="ECO:0000256" key="1">
    <source>
        <dbReference type="SAM" id="MobiDB-lite"/>
    </source>
</evidence>
<dbReference type="InterPro" id="IPR041898">
    <property type="entry name" value="MAGE_WH1"/>
</dbReference>
<dbReference type="InterPro" id="IPR037445">
    <property type="entry name" value="MAGE"/>
</dbReference>